<gene>
    <name evidence="1" type="ORF">LL14B4_06225</name>
</gene>
<dbReference type="GeneID" id="89633380"/>
<reference evidence="1 2" key="1">
    <citation type="submission" date="2018-03" db="EMBL/GenBank/DDBJ databases">
        <title>Genome sequence of Lactococcus lactis strain 14B4 from almond drupe.</title>
        <authorList>
            <person name="Tran T.D."/>
            <person name="McGarvey J.A."/>
            <person name="Huynh S."/>
            <person name="Parker C.T."/>
        </authorList>
    </citation>
    <scope>NUCLEOTIDE SEQUENCE [LARGE SCALE GENOMIC DNA]</scope>
    <source>
        <strain evidence="1 2">14B4</strain>
    </source>
</reference>
<organism evidence="1 2">
    <name type="scientific">Lactococcus lactis subsp. lactis</name>
    <name type="common">Streptococcus lactis</name>
    <dbReference type="NCBI Taxonomy" id="1360"/>
    <lineage>
        <taxon>Bacteria</taxon>
        <taxon>Bacillati</taxon>
        <taxon>Bacillota</taxon>
        <taxon>Bacilli</taxon>
        <taxon>Lactobacillales</taxon>
        <taxon>Streptococcaceae</taxon>
        <taxon>Lactococcus</taxon>
    </lineage>
</organism>
<dbReference type="AlphaFoldDB" id="A0A2Z3KJN1"/>
<dbReference type="RefSeq" id="WP_109990921.1">
    <property type="nucleotide sequence ID" value="NZ_CP028160.1"/>
</dbReference>
<name>A0A2Z3KJN1_LACLL</name>
<evidence type="ECO:0000313" key="2">
    <source>
        <dbReference type="Proteomes" id="UP000245919"/>
    </source>
</evidence>
<proteinExistence type="predicted"/>
<evidence type="ECO:0000313" key="1">
    <source>
        <dbReference type="EMBL" id="AWN65794.1"/>
    </source>
</evidence>
<accession>A0A2Z3KJN1</accession>
<protein>
    <submittedName>
        <fullName evidence="1">Uncharacterized protein</fullName>
    </submittedName>
</protein>
<dbReference type="Proteomes" id="UP000245919">
    <property type="component" value="Chromosome"/>
</dbReference>
<sequence length="147" mass="16505">MADNIKDLEQKLAKARANEAKQSGFTVVVFEENLENLKEIKVKAHDLTEKEKANIMQAASQLGENMEEITGLAEQLDRTVGPWLKLMTLIDDPLKEIIGGMFQLDTKIVATLPNLDLLSLIFEGNPWIDSKAHNLAKELDYISNKNK</sequence>
<dbReference type="EMBL" id="CP028160">
    <property type="protein sequence ID" value="AWN65794.1"/>
    <property type="molecule type" value="Genomic_DNA"/>
</dbReference>